<name>A0AAV4ZX03_9AGAM</name>
<dbReference type="EMBL" id="BPWL01000001">
    <property type="protein sequence ID" value="GJJ06526.1"/>
    <property type="molecule type" value="Genomic_DNA"/>
</dbReference>
<keyword evidence="2" id="KW-1185">Reference proteome</keyword>
<reference evidence="1" key="1">
    <citation type="submission" date="2021-10" db="EMBL/GenBank/DDBJ databases">
        <title>De novo Genome Assembly of Clathrus columnatus (Basidiomycota, Fungi) Using Illumina and Nanopore Sequence Data.</title>
        <authorList>
            <person name="Ogiso-Tanaka E."/>
            <person name="Itagaki H."/>
            <person name="Hosoya T."/>
            <person name="Hosaka K."/>
        </authorList>
    </citation>
    <scope>NUCLEOTIDE SEQUENCE</scope>
    <source>
        <strain evidence="1">MO-923</strain>
    </source>
</reference>
<protein>
    <submittedName>
        <fullName evidence="1">Uncharacterized protein</fullName>
    </submittedName>
</protein>
<dbReference type="Proteomes" id="UP001050691">
    <property type="component" value="Unassembled WGS sequence"/>
</dbReference>
<gene>
    <name evidence="1" type="ORF">Clacol_000718</name>
</gene>
<organism evidence="1 2">
    <name type="scientific">Clathrus columnatus</name>
    <dbReference type="NCBI Taxonomy" id="1419009"/>
    <lineage>
        <taxon>Eukaryota</taxon>
        <taxon>Fungi</taxon>
        <taxon>Dikarya</taxon>
        <taxon>Basidiomycota</taxon>
        <taxon>Agaricomycotina</taxon>
        <taxon>Agaricomycetes</taxon>
        <taxon>Phallomycetidae</taxon>
        <taxon>Phallales</taxon>
        <taxon>Clathraceae</taxon>
        <taxon>Clathrus</taxon>
    </lineage>
</organism>
<accession>A0AAV4ZX03</accession>
<evidence type="ECO:0000313" key="2">
    <source>
        <dbReference type="Proteomes" id="UP001050691"/>
    </source>
</evidence>
<dbReference type="AlphaFoldDB" id="A0AAV4ZX03"/>
<sequence>MSTFARRLPPLELVKLPRLSGRRSAGLTLLRNRRRLPSSPANPDNESANVIRMPRMNVKAKPAHKWKHEDLVKFKVDPVHMNAEDFFGCPIENLPMPQFIYPFLQDFATRDILSDERDKATDPTVIDLIHMLTAVSGNYTEPSVIILARAIMFNMGYTLLTGSRDSTASRLLLQYETCFAMGGYRAEARADLALVVAHALGAYTVNIIRAREKALTKALIEDYPEEIINYMENEFFDMVIPVFTFADTQPCFYIVPITASFASAVARGESPPHATQVFYCPAPISISRMGMIPVEERLIILKTFEAFKRLIPTNFAELCRFDSRLNSNIPQPTPSPGFTGAPNVLNKVADMLKESDEVCMKQGFKRSDYHFSFMSYFEHGRTLFDDGTWPEFDEDSI</sequence>
<proteinExistence type="predicted"/>
<comment type="caution">
    <text evidence="1">The sequence shown here is derived from an EMBL/GenBank/DDBJ whole genome shotgun (WGS) entry which is preliminary data.</text>
</comment>
<evidence type="ECO:0000313" key="1">
    <source>
        <dbReference type="EMBL" id="GJJ06526.1"/>
    </source>
</evidence>